<evidence type="ECO:0000259" key="14">
    <source>
        <dbReference type="SMART" id="SM00936"/>
    </source>
</evidence>
<dbReference type="InterPro" id="IPR015956">
    <property type="entry name" value="Peniciliin-bd_prot_C_sf"/>
</dbReference>
<keyword evidence="10" id="KW-0573">Peptidoglycan synthesis</keyword>
<dbReference type="InterPro" id="IPR012338">
    <property type="entry name" value="Beta-lactam/transpept-like"/>
</dbReference>
<dbReference type="PANTHER" id="PTHR21581">
    <property type="entry name" value="D-ALANYL-D-ALANINE CARBOXYPEPTIDASE"/>
    <property type="match status" value="1"/>
</dbReference>
<evidence type="ECO:0000256" key="2">
    <source>
        <dbReference type="ARBA" id="ARBA00004752"/>
    </source>
</evidence>
<protein>
    <recommendedName>
        <fullName evidence="4">serine-type D-Ala-D-Ala carboxypeptidase</fullName>
        <ecNumber evidence="4">3.4.16.4</ecNumber>
    </recommendedName>
</protein>
<comment type="catalytic activity">
    <reaction evidence="12">
        <text>Preferential cleavage: (Ac)2-L-Lys-D-Ala-|-D-Ala. Also transpeptidation of peptidyl-alanyl moieties that are N-acyl substituents of D-alanine.</text>
        <dbReference type="EC" id="3.4.16.4"/>
    </reaction>
</comment>
<keyword evidence="5 15" id="KW-0121">Carboxypeptidase</keyword>
<evidence type="ECO:0000256" key="13">
    <source>
        <dbReference type="RuleBase" id="RU004016"/>
    </source>
</evidence>
<sequence length="402" mass="44686">MNQRKWKRVLALFLTIILMVCGNGVLTAYGEENKEADGVQEDILIQAPAGILIEADTGTVLYKKSEEEKRSPASITKIMTLLLIFDSLADGNLKLTDTVTTSAYAKSMGGSQVFLEEGETQDVETMIKCIVIASGNDASVAMAEHIAGSEQEFVKRMNQRAEQLGMQDTHFEDCCGLTDSENHYTTAKDVAIMSRELITRYPKILTYSSIWMENILHVTKQGSKEFTLTNTNKLLRSYEGCTGLKTGSTGKAKYCVSAVAKKNDITLIAVVMGAPDYKVRFRDGAALFNYGFSKCSRYIDDHPMKLPRLKVGNGKEEYVALKYEKTFVWIGTDGKNIGEVTRKLSLPEQVTAPVKRGKLAGKMEYYAGKEQIGSVNILYDQSVPRSTWIWSLGKLVRKLAFH</sequence>
<dbReference type="Proteomes" id="UP001652409">
    <property type="component" value="Unassembled WGS sequence"/>
</dbReference>
<evidence type="ECO:0000256" key="5">
    <source>
        <dbReference type="ARBA" id="ARBA00022645"/>
    </source>
</evidence>
<evidence type="ECO:0000256" key="6">
    <source>
        <dbReference type="ARBA" id="ARBA00022670"/>
    </source>
</evidence>
<keyword evidence="7" id="KW-0732">Signal</keyword>
<keyword evidence="16" id="KW-1185">Reference proteome</keyword>
<evidence type="ECO:0000256" key="7">
    <source>
        <dbReference type="ARBA" id="ARBA00022729"/>
    </source>
</evidence>
<dbReference type="InterPro" id="IPR037167">
    <property type="entry name" value="Peptidase_S11_C_sf"/>
</dbReference>
<dbReference type="GO" id="GO:0004180">
    <property type="term" value="F:carboxypeptidase activity"/>
    <property type="evidence" value="ECO:0007669"/>
    <property type="project" value="UniProtKB-KW"/>
</dbReference>
<name>A0ABT2TPV7_9FIRM</name>
<keyword evidence="6" id="KW-0645">Protease</keyword>
<evidence type="ECO:0000256" key="8">
    <source>
        <dbReference type="ARBA" id="ARBA00022801"/>
    </source>
</evidence>
<accession>A0ABT2TPV7</accession>
<feature type="domain" description="Peptidase S11 D-Ala-D-Ala carboxypeptidase A C-terminal" evidence="14">
    <location>
        <begin position="299"/>
        <end position="385"/>
    </location>
</feature>
<comment type="function">
    <text evidence="1">Removes C-terminal D-alanyl residues from sugar-peptide cell wall precursors.</text>
</comment>
<dbReference type="InterPro" id="IPR001967">
    <property type="entry name" value="Peptidase_S11_N"/>
</dbReference>
<dbReference type="InterPro" id="IPR018044">
    <property type="entry name" value="Peptidase_S11"/>
</dbReference>
<evidence type="ECO:0000256" key="1">
    <source>
        <dbReference type="ARBA" id="ARBA00003217"/>
    </source>
</evidence>
<reference evidence="15 16" key="1">
    <citation type="journal article" date="2021" name="ISME Commun">
        <title>Automated analysis of genomic sequences facilitates high-throughput and comprehensive description of bacteria.</title>
        <authorList>
            <person name="Hitch T.C.A."/>
        </authorList>
    </citation>
    <scope>NUCLEOTIDE SEQUENCE [LARGE SCALE GENOMIC DNA]</scope>
    <source>
        <strain evidence="15 16">Sanger_23</strain>
    </source>
</reference>
<organism evidence="15 16">
    <name type="scientific">Blautia ammoniilytica</name>
    <dbReference type="NCBI Taxonomy" id="2981782"/>
    <lineage>
        <taxon>Bacteria</taxon>
        <taxon>Bacillati</taxon>
        <taxon>Bacillota</taxon>
        <taxon>Clostridia</taxon>
        <taxon>Lachnospirales</taxon>
        <taxon>Lachnospiraceae</taxon>
        <taxon>Blautia</taxon>
    </lineage>
</organism>
<evidence type="ECO:0000313" key="16">
    <source>
        <dbReference type="Proteomes" id="UP001652409"/>
    </source>
</evidence>
<dbReference type="Pfam" id="PF07943">
    <property type="entry name" value="PBP5_C"/>
    <property type="match status" value="1"/>
</dbReference>
<evidence type="ECO:0000256" key="4">
    <source>
        <dbReference type="ARBA" id="ARBA00012448"/>
    </source>
</evidence>
<dbReference type="InterPro" id="IPR012907">
    <property type="entry name" value="Peptidase_S11_C"/>
</dbReference>
<dbReference type="Pfam" id="PF00768">
    <property type="entry name" value="Peptidase_S11"/>
    <property type="match status" value="1"/>
</dbReference>
<dbReference type="SMART" id="SM00936">
    <property type="entry name" value="PBP5_C"/>
    <property type="match status" value="1"/>
</dbReference>
<gene>
    <name evidence="15" type="ORF">OCV61_01650</name>
</gene>
<keyword evidence="11" id="KW-0961">Cell wall biogenesis/degradation</keyword>
<evidence type="ECO:0000256" key="12">
    <source>
        <dbReference type="ARBA" id="ARBA00034000"/>
    </source>
</evidence>
<evidence type="ECO:0000256" key="11">
    <source>
        <dbReference type="ARBA" id="ARBA00023316"/>
    </source>
</evidence>
<evidence type="ECO:0000256" key="10">
    <source>
        <dbReference type="ARBA" id="ARBA00022984"/>
    </source>
</evidence>
<dbReference type="RefSeq" id="WP_262582593.1">
    <property type="nucleotide sequence ID" value="NZ_JAOQJL010000002.1"/>
</dbReference>
<evidence type="ECO:0000256" key="3">
    <source>
        <dbReference type="ARBA" id="ARBA00007164"/>
    </source>
</evidence>
<dbReference type="PRINTS" id="PR00725">
    <property type="entry name" value="DADACBPTASE1"/>
</dbReference>
<dbReference type="SUPFAM" id="SSF56601">
    <property type="entry name" value="beta-lactamase/transpeptidase-like"/>
    <property type="match status" value="1"/>
</dbReference>
<dbReference type="Gene3D" id="3.40.710.10">
    <property type="entry name" value="DD-peptidase/beta-lactamase superfamily"/>
    <property type="match status" value="1"/>
</dbReference>
<dbReference type="Gene3D" id="2.60.410.10">
    <property type="entry name" value="D-Ala-D-Ala carboxypeptidase, C-terminal domain"/>
    <property type="match status" value="1"/>
</dbReference>
<comment type="similarity">
    <text evidence="3 13">Belongs to the peptidase S11 family.</text>
</comment>
<dbReference type="EC" id="3.4.16.4" evidence="4"/>
<evidence type="ECO:0000313" key="15">
    <source>
        <dbReference type="EMBL" id="MCU6764112.1"/>
    </source>
</evidence>
<comment type="caution">
    <text evidence="15">The sequence shown here is derived from an EMBL/GenBank/DDBJ whole genome shotgun (WGS) entry which is preliminary data.</text>
</comment>
<dbReference type="SUPFAM" id="SSF69189">
    <property type="entry name" value="Penicillin-binding protein associated domain"/>
    <property type="match status" value="1"/>
</dbReference>
<proteinExistence type="inferred from homology"/>
<evidence type="ECO:0000256" key="9">
    <source>
        <dbReference type="ARBA" id="ARBA00022960"/>
    </source>
</evidence>
<dbReference type="EMBL" id="JAOQJL010000002">
    <property type="protein sequence ID" value="MCU6764112.1"/>
    <property type="molecule type" value="Genomic_DNA"/>
</dbReference>
<keyword evidence="9" id="KW-0133">Cell shape</keyword>
<keyword evidence="8" id="KW-0378">Hydrolase</keyword>
<dbReference type="PANTHER" id="PTHR21581:SF6">
    <property type="entry name" value="TRAFFICKING PROTEIN PARTICLE COMPLEX SUBUNIT 12"/>
    <property type="match status" value="1"/>
</dbReference>
<comment type="pathway">
    <text evidence="2">Cell wall biogenesis; peptidoglycan biosynthesis.</text>
</comment>